<evidence type="ECO:0000313" key="1">
    <source>
        <dbReference type="EMBL" id="GAH52591.1"/>
    </source>
</evidence>
<name>X1G3V8_9ZZZZ</name>
<accession>X1G3V8</accession>
<reference evidence="1" key="1">
    <citation type="journal article" date="2014" name="Front. Microbiol.">
        <title>High frequency of phylogenetically diverse reductive dehalogenase-homologous genes in deep subseafloor sedimentary metagenomes.</title>
        <authorList>
            <person name="Kawai M."/>
            <person name="Futagami T."/>
            <person name="Toyoda A."/>
            <person name="Takaki Y."/>
            <person name="Nishi S."/>
            <person name="Hori S."/>
            <person name="Arai W."/>
            <person name="Tsubouchi T."/>
            <person name="Morono Y."/>
            <person name="Uchiyama I."/>
            <person name="Ito T."/>
            <person name="Fujiyama A."/>
            <person name="Inagaki F."/>
            <person name="Takami H."/>
        </authorList>
    </citation>
    <scope>NUCLEOTIDE SEQUENCE</scope>
    <source>
        <strain evidence="1">Expedition CK06-06</strain>
    </source>
</reference>
<gene>
    <name evidence="1" type="ORF">S03H2_34030</name>
</gene>
<protein>
    <submittedName>
        <fullName evidence="1">Uncharacterized protein</fullName>
    </submittedName>
</protein>
<organism evidence="1">
    <name type="scientific">marine sediment metagenome</name>
    <dbReference type="NCBI Taxonomy" id="412755"/>
    <lineage>
        <taxon>unclassified sequences</taxon>
        <taxon>metagenomes</taxon>
        <taxon>ecological metagenomes</taxon>
    </lineage>
</organism>
<comment type="caution">
    <text evidence="1">The sequence shown here is derived from an EMBL/GenBank/DDBJ whole genome shotgun (WGS) entry which is preliminary data.</text>
</comment>
<dbReference type="EMBL" id="BARU01020749">
    <property type="protein sequence ID" value="GAH52591.1"/>
    <property type="molecule type" value="Genomic_DNA"/>
</dbReference>
<sequence length="64" mass="7393">MFLKGINDTMKNVESLKNFLLEVLPDSCSVSNYTLDGLKPVYDEFKKSLEESLKDLPFKVIFIF</sequence>
<dbReference type="AlphaFoldDB" id="X1G3V8"/>
<proteinExistence type="predicted"/>